<feature type="transmembrane region" description="Helical" evidence="7">
    <location>
        <begin position="316"/>
        <end position="336"/>
    </location>
</feature>
<sequence>VIGNGCEGMELTAKSRVIAIALVTAVAVMGDAMLFIVLPLYWQDFGLTAIWQIGLLLSINRFIRLPLNPLVGYFYKHFQLRTGVFIALILAVITTFSYGVFQDFWSLLMMRALWGVAWSFVRLGGFLTVIDVTTDQNRGWHVGLYNGLWGLGGLVGMLAGGFLVDQTSIFFVTTSFAVIAALTIPVVWFVVPKGKGEAKDKRVVAKTMKKKWVTPFVVLVLCTGLIQGFIVMGLFASTISPLIETVYRGEWQMGTVVIGVATLAGIMQALRWSWEPFVAPLIGRKLDEMKSVLPILLFPLLGGSLLFFILAFTDRIVSLLLFILLFQLLSTMFTTITDTLATRAAVRTERVKMMTAHTVVVDVGSALGPLVSFLLLMYYPVSFIYIIAAVILLLLAVIWVRFRKFEIHEEEEKNYI</sequence>
<keyword evidence="5 7" id="KW-1133">Transmembrane helix</keyword>
<keyword evidence="2" id="KW-0813">Transport</keyword>
<feature type="transmembrane region" description="Helical" evidence="7">
    <location>
        <begin position="169"/>
        <end position="191"/>
    </location>
</feature>
<feature type="transmembrane region" description="Helical" evidence="7">
    <location>
        <begin position="45"/>
        <end position="63"/>
    </location>
</feature>
<feature type="transmembrane region" description="Helical" evidence="7">
    <location>
        <begin position="17"/>
        <end position="39"/>
    </location>
</feature>
<evidence type="ECO:0000256" key="7">
    <source>
        <dbReference type="SAM" id="Phobius"/>
    </source>
</evidence>
<evidence type="ECO:0000256" key="5">
    <source>
        <dbReference type="ARBA" id="ARBA00022989"/>
    </source>
</evidence>
<feature type="transmembrane region" description="Helical" evidence="7">
    <location>
        <begin position="142"/>
        <end position="163"/>
    </location>
</feature>
<feature type="non-terminal residue" evidence="9">
    <location>
        <position position="1"/>
    </location>
</feature>
<comment type="subcellular location">
    <subcellularLocation>
        <location evidence="1">Cell membrane</location>
        <topology evidence="1">Multi-pass membrane protein</topology>
    </subcellularLocation>
</comment>
<dbReference type="Pfam" id="PF07690">
    <property type="entry name" value="MFS_1"/>
    <property type="match status" value="1"/>
</dbReference>
<dbReference type="PANTHER" id="PTHR43414:SF1">
    <property type="entry name" value="PEPTIDE PERMEASE"/>
    <property type="match status" value="1"/>
</dbReference>
<dbReference type="EMBL" id="JX399185">
    <property type="protein sequence ID" value="AFV25608.1"/>
    <property type="molecule type" value="Genomic_DNA"/>
</dbReference>
<reference evidence="9" key="1">
    <citation type="submission" date="2012-07" db="EMBL/GenBank/DDBJ databases">
        <title>A Draft Genome for Bacillus alcalophilus strain ATCC 27647.</title>
        <authorList>
            <person name="Attie O."/>
            <person name="Jayaprakash A."/>
            <person name="Sachidanandam R."/>
            <person name="Shah H."/>
            <person name="Paulsen I."/>
            <person name="Morino M."/>
            <person name="Ito M."/>
            <person name="Krulwich T."/>
        </authorList>
    </citation>
    <scope>NUCLEOTIDE SEQUENCE</scope>
    <source>
        <strain evidence="9">ATCC 27647</strain>
    </source>
</reference>
<dbReference type="GO" id="GO:0005886">
    <property type="term" value="C:plasma membrane"/>
    <property type="evidence" value="ECO:0007669"/>
    <property type="project" value="UniProtKB-SubCell"/>
</dbReference>
<keyword evidence="6 7" id="KW-0472">Membrane</keyword>
<evidence type="ECO:0000256" key="6">
    <source>
        <dbReference type="ARBA" id="ARBA00023136"/>
    </source>
</evidence>
<feature type="transmembrane region" description="Helical" evidence="7">
    <location>
        <begin position="251"/>
        <end position="270"/>
    </location>
</feature>
<dbReference type="InterPro" id="IPR020846">
    <property type="entry name" value="MFS_dom"/>
</dbReference>
<dbReference type="AlphaFoldDB" id="K4MK11"/>
<evidence type="ECO:0000256" key="4">
    <source>
        <dbReference type="ARBA" id="ARBA00022692"/>
    </source>
</evidence>
<feature type="domain" description="Major facilitator superfamily (MFS) profile" evidence="8">
    <location>
        <begin position="16"/>
        <end position="406"/>
    </location>
</feature>
<gene>
    <name evidence="9" type="ORF">BalcAV0019</name>
</gene>
<evidence type="ECO:0000259" key="8">
    <source>
        <dbReference type="PROSITE" id="PS50850"/>
    </source>
</evidence>
<feature type="transmembrane region" description="Helical" evidence="7">
    <location>
        <begin position="291"/>
        <end position="310"/>
    </location>
</feature>
<evidence type="ECO:0000256" key="1">
    <source>
        <dbReference type="ARBA" id="ARBA00004651"/>
    </source>
</evidence>
<dbReference type="SUPFAM" id="SSF103473">
    <property type="entry name" value="MFS general substrate transporter"/>
    <property type="match status" value="1"/>
</dbReference>
<dbReference type="InterPro" id="IPR011701">
    <property type="entry name" value="MFS"/>
</dbReference>
<dbReference type="Gene3D" id="1.20.1250.20">
    <property type="entry name" value="MFS general substrate transporter like domains"/>
    <property type="match status" value="1"/>
</dbReference>
<accession>K4MK11</accession>
<dbReference type="GO" id="GO:0022857">
    <property type="term" value="F:transmembrane transporter activity"/>
    <property type="evidence" value="ECO:0007669"/>
    <property type="project" value="InterPro"/>
</dbReference>
<feature type="transmembrane region" description="Helical" evidence="7">
    <location>
        <begin position="356"/>
        <end position="377"/>
    </location>
</feature>
<dbReference type="PROSITE" id="PS50850">
    <property type="entry name" value="MFS"/>
    <property type="match status" value="1"/>
</dbReference>
<evidence type="ECO:0000256" key="2">
    <source>
        <dbReference type="ARBA" id="ARBA00022448"/>
    </source>
</evidence>
<evidence type="ECO:0000313" key="9">
    <source>
        <dbReference type="EMBL" id="AFV25608.1"/>
    </source>
</evidence>
<protein>
    <recommendedName>
        <fullName evidence="8">Major facilitator superfamily (MFS) profile domain-containing protein</fullName>
    </recommendedName>
</protein>
<feature type="transmembrane region" description="Helical" evidence="7">
    <location>
        <begin position="84"/>
        <end position="101"/>
    </location>
</feature>
<proteinExistence type="predicted"/>
<dbReference type="PANTHER" id="PTHR43414">
    <property type="entry name" value="MULTIDRUG RESISTANCE PROTEIN MDTG"/>
    <property type="match status" value="1"/>
</dbReference>
<feature type="transmembrane region" description="Helical" evidence="7">
    <location>
        <begin position="113"/>
        <end position="130"/>
    </location>
</feature>
<dbReference type="InterPro" id="IPR036259">
    <property type="entry name" value="MFS_trans_sf"/>
</dbReference>
<organism evidence="9">
    <name type="scientific">Alkalihalobacillus alcalophilus ATCC 27647 = CGMCC 1.3604</name>
    <dbReference type="NCBI Taxonomy" id="1218173"/>
    <lineage>
        <taxon>Bacteria</taxon>
        <taxon>Bacillati</taxon>
        <taxon>Bacillota</taxon>
        <taxon>Bacilli</taxon>
        <taxon>Bacillales</taxon>
        <taxon>Bacillaceae</taxon>
        <taxon>Alkalihalobacillus</taxon>
    </lineage>
</organism>
<evidence type="ECO:0000256" key="3">
    <source>
        <dbReference type="ARBA" id="ARBA00022475"/>
    </source>
</evidence>
<name>K4MK11_ALKAL</name>
<keyword evidence="4 7" id="KW-0812">Transmembrane</keyword>
<keyword evidence="3" id="KW-1003">Cell membrane</keyword>
<feature type="transmembrane region" description="Helical" evidence="7">
    <location>
        <begin position="383"/>
        <end position="402"/>
    </location>
</feature>
<feature type="transmembrane region" description="Helical" evidence="7">
    <location>
        <begin position="212"/>
        <end position="239"/>
    </location>
</feature>